<dbReference type="InterPro" id="IPR023213">
    <property type="entry name" value="CAT-like_dom_sf"/>
</dbReference>
<name>A0AAN8MSL0_9PEZI</name>
<dbReference type="AlphaFoldDB" id="A0AAN8MSL0"/>
<dbReference type="PANTHER" id="PTHR42034:SF1">
    <property type="entry name" value="CONDENSATION DOMAIN-CONTAINING PROTEIN"/>
    <property type="match status" value="1"/>
</dbReference>
<sequence>MSSEKASGRVALASAPAGWHETKPGTWYRGLDASERILYFTEHINPTLTQWTITVCVKLPAGINYTSEADVKAAWISTRAESPAIACTIINEGRGMQYCIPTKEELIKWADETVFIDNSGRNGREMAASTTIPESSALYFFPEIREIAIHVRHELADGIGLLLLANIFLKNLRTGTNSTDTIGEEIALLPSSIFQSIDNEGPLPSGMVADVHHTIDRYSDEHAISLKSRLSEAQNINPVLPQGRVEYQFSEVESTTLLNSCRKKGITLTTALWAAQAQAALEHSGSTAGNLTCFIPINLRGRSQTAPNGKTRQNNTIILAYTSRPVSTNDNFVDWAKDSQQDLAGWRYGKHNLQSFQYL</sequence>
<dbReference type="PANTHER" id="PTHR42034">
    <property type="entry name" value="CHROMOSOME 7, WHOLE GENOME SHOTGUN SEQUENCE-RELATED"/>
    <property type="match status" value="1"/>
</dbReference>
<accession>A0AAN8MSL0</accession>
<protein>
    <submittedName>
        <fullName evidence="1">Uncharacterized protein</fullName>
    </submittedName>
</protein>
<dbReference type="Proteomes" id="UP001313282">
    <property type="component" value="Unassembled WGS sequence"/>
</dbReference>
<keyword evidence="2" id="KW-1185">Reference proteome</keyword>
<evidence type="ECO:0000313" key="2">
    <source>
        <dbReference type="Proteomes" id="UP001313282"/>
    </source>
</evidence>
<organism evidence="1 2">
    <name type="scientific">Orbilia javanica</name>
    <dbReference type="NCBI Taxonomy" id="47235"/>
    <lineage>
        <taxon>Eukaryota</taxon>
        <taxon>Fungi</taxon>
        <taxon>Dikarya</taxon>
        <taxon>Ascomycota</taxon>
        <taxon>Pezizomycotina</taxon>
        <taxon>Orbiliomycetes</taxon>
        <taxon>Orbiliales</taxon>
        <taxon>Orbiliaceae</taxon>
        <taxon>Orbilia</taxon>
    </lineage>
</organism>
<evidence type="ECO:0000313" key="1">
    <source>
        <dbReference type="EMBL" id="KAK6332928.1"/>
    </source>
</evidence>
<gene>
    <name evidence="1" type="ORF">TWF718_010756</name>
</gene>
<feature type="non-terminal residue" evidence="1">
    <location>
        <position position="359"/>
    </location>
</feature>
<dbReference type="Gene3D" id="3.30.559.30">
    <property type="entry name" value="Nonribosomal peptide synthetase, condensation domain"/>
    <property type="match status" value="1"/>
</dbReference>
<reference evidence="1 2" key="1">
    <citation type="submission" date="2019-10" db="EMBL/GenBank/DDBJ databases">
        <authorList>
            <person name="Palmer J.M."/>
        </authorList>
    </citation>
    <scope>NUCLEOTIDE SEQUENCE [LARGE SCALE GENOMIC DNA]</scope>
    <source>
        <strain evidence="1 2">TWF718</strain>
    </source>
</reference>
<dbReference type="EMBL" id="JAVHNR010000009">
    <property type="protein sequence ID" value="KAK6332928.1"/>
    <property type="molecule type" value="Genomic_DNA"/>
</dbReference>
<dbReference type="SUPFAM" id="SSF52777">
    <property type="entry name" value="CoA-dependent acyltransferases"/>
    <property type="match status" value="1"/>
</dbReference>
<dbReference type="Gene3D" id="3.30.559.10">
    <property type="entry name" value="Chloramphenicol acetyltransferase-like domain"/>
    <property type="match status" value="1"/>
</dbReference>
<proteinExistence type="predicted"/>
<comment type="caution">
    <text evidence="1">The sequence shown here is derived from an EMBL/GenBank/DDBJ whole genome shotgun (WGS) entry which is preliminary data.</text>
</comment>